<protein>
    <submittedName>
        <fullName evidence="2">Uncharacterized protein</fullName>
    </submittedName>
</protein>
<name>A0A8B9UH24_9AVES</name>
<evidence type="ECO:0000313" key="3">
    <source>
        <dbReference type="Proteomes" id="UP000694549"/>
    </source>
</evidence>
<reference evidence="2" key="1">
    <citation type="submission" date="2025-08" db="UniProtKB">
        <authorList>
            <consortium name="Ensembl"/>
        </authorList>
    </citation>
    <scope>IDENTIFICATION</scope>
</reference>
<evidence type="ECO:0000256" key="1">
    <source>
        <dbReference type="SAM" id="MobiDB-lite"/>
    </source>
</evidence>
<reference evidence="2" key="2">
    <citation type="submission" date="2025-09" db="UniProtKB">
        <authorList>
            <consortium name="Ensembl"/>
        </authorList>
    </citation>
    <scope>IDENTIFICATION</scope>
</reference>
<organism evidence="2 3">
    <name type="scientific">Anas zonorhyncha</name>
    <name type="common">Eastern spot-billed duck</name>
    <dbReference type="NCBI Taxonomy" id="75864"/>
    <lineage>
        <taxon>Eukaryota</taxon>
        <taxon>Metazoa</taxon>
        <taxon>Chordata</taxon>
        <taxon>Craniata</taxon>
        <taxon>Vertebrata</taxon>
        <taxon>Euteleostomi</taxon>
        <taxon>Archelosauria</taxon>
        <taxon>Archosauria</taxon>
        <taxon>Dinosauria</taxon>
        <taxon>Saurischia</taxon>
        <taxon>Theropoda</taxon>
        <taxon>Coelurosauria</taxon>
        <taxon>Aves</taxon>
        <taxon>Neognathae</taxon>
        <taxon>Galloanserae</taxon>
        <taxon>Anseriformes</taxon>
        <taxon>Anatidae</taxon>
        <taxon>Anatinae</taxon>
        <taxon>Anas</taxon>
    </lineage>
</organism>
<feature type="region of interest" description="Disordered" evidence="1">
    <location>
        <begin position="1"/>
        <end position="32"/>
    </location>
</feature>
<proteinExistence type="predicted"/>
<dbReference type="AlphaFoldDB" id="A0A8B9UH24"/>
<evidence type="ECO:0000313" key="2">
    <source>
        <dbReference type="Ensembl" id="ENSAZOP00000007999.1"/>
    </source>
</evidence>
<sequence length="149" mass="15563">MGHPHPWDTHTPGHTLNRTPISSHPSPLHTGTHPYGLLIHVHTHTHGEPHPRAPTDTHVHGHLHPHAPMVMGPPCPCTPMGTPHTPDTLPTSTLGCSPCRGSACGRSWPCGCPPAWPGCRVLGSGGAQVPRSAGGWCPRSSSPRIAAAG</sequence>
<dbReference type="Proteomes" id="UP000694549">
    <property type="component" value="Unplaced"/>
</dbReference>
<keyword evidence="3" id="KW-1185">Reference proteome</keyword>
<feature type="compositionally biased region" description="Polar residues" evidence="1">
    <location>
        <begin position="12"/>
        <end position="25"/>
    </location>
</feature>
<accession>A0A8B9UH24</accession>
<dbReference type="Ensembl" id="ENSAZOT00000008528.1">
    <property type="protein sequence ID" value="ENSAZOP00000007999.1"/>
    <property type="gene ID" value="ENSAZOG00000005088.1"/>
</dbReference>